<sequence>MPNAVQPKLSSNLTVHALVTTKLMRLLFIRAPSTSCQPKGPRICGLFRRSLNEYLLSASGTLSLPTLPSPPSSPALNWFT</sequence>
<reference evidence="1" key="1">
    <citation type="submission" date="2018-11" db="EMBL/GenBank/DDBJ databases">
        <authorList>
            <consortium name="Pathogen Informatics"/>
        </authorList>
    </citation>
    <scope>NUCLEOTIDE SEQUENCE</scope>
</reference>
<keyword evidence="2" id="KW-1185">Reference proteome</keyword>
<comment type="caution">
    <text evidence="1">The sequence shown here is derived from an EMBL/GenBank/DDBJ whole genome shotgun (WGS) entry which is preliminary data.</text>
</comment>
<evidence type="ECO:0000313" key="1">
    <source>
        <dbReference type="EMBL" id="VEL18481.1"/>
    </source>
</evidence>
<protein>
    <submittedName>
        <fullName evidence="1">Uncharacterized protein</fullName>
    </submittedName>
</protein>
<organism evidence="1 2">
    <name type="scientific">Protopolystoma xenopodis</name>
    <dbReference type="NCBI Taxonomy" id="117903"/>
    <lineage>
        <taxon>Eukaryota</taxon>
        <taxon>Metazoa</taxon>
        <taxon>Spiralia</taxon>
        <taxon>Lophotrochozoa</taxon>
        <taxon>Platyhelminthes</taxon>
        <taxon>Monogenea</taxon>
        <taxon>Polyopisthocotylea</taxon>
        <taxon>Polystomatidea</taxon>
        <taxon>Polystomatidae</taxon>
        <taxon>Protopolystoma</taxon>
    </lineage>
</organism>
<dbReference type="AlphaFoldDB" id="A0A448WRK0"/>
<gene>
    <name evidence="1" type="ORF">PXEA_LOCUS11921</name>
</gene>
<name>A0A448WRK0_9PLAT</name>
<proteinExistence type="predicted"/>
<dbReference type="EMBL" id="CAAALY010037235">
    <property type="protein sequence ID" value="VEL18481.1"/>
    <property type="molecule type" value="Genomic_DNA"/>
</dbReference>
<dbReference type="Proteomes" id="UP000784294">
    <property type="component" value="Unassembled WGS sequence"/>
</dbReference>
<evidence type="ECO:0000313" key="2">
    <source>
        <dbReference type="Proteomes" id="UP000784294"/>
    </source>
</evidence>
<accession>A0A448WRK0</accession>